<name>A0AAN6PK42_9PEZI</name>
<accession>A0AAN6PK42</accession>
<dbReference type="Pfam" id="PF13639">
    <property type="entry name" value="zf-RING_2"/>
    <property type="match status" value="1"/>
</dbReference>
<feature type="chain" id="PRO_5043029462" description="RING-type domain-containing protein" evidence="2">
    <location>
        <begin position="28"/>
        <end position="156"/>
    </location>
</feature>
<dbReference type="Proteomes" id="UP001303115">
    <property type="component" value="Unassembled WGS sequence"/>
</dbReference>
<keyword evidence="2" id="KW-0732">Signal</keyword>
<proteinExistence type="predicted"/>
<evidence type="ECO:0000256" key="2">
    <source>
        <dbReference type="SAM" id="SignalP"/>
    </source>
</evidence>
<dbReference type="PROSITE" id="PS50089">
    <property type="entry name" value="ZF_RING_2"/>
    <property type="match status" value="1"/>
</dbReference>
<keyword evidence="1" id="KW-0479">Metal-binding</keyword>
<dbReference type="InterPro" id="IPR051826">
    <property type="entry name" value="E3_ubiquitin-ligase_domain"/>
</dbReference>
<comment type="caution">
    <text evidence="4">The sequence shown here is derived from an EMBL/GenBank/DDBJ whole genome shotgun (WGS) entry which is preliminary data.</text>
</comment>
<dbReference type="PANTHER" id="PTHR22765:SF434">
    <property type="entry name" value="GB|AAD18119.1-RELATED"/>
    <property type="match status" value="1"/>
</dbReference>
<reference evidence="5" key="1">
    <citation type="journal article" date="2023" name="Mol. Phylogenet. Evol.">
        <title>Genome-scale phylogeny and comparative genomics of the fungal order Sordariales.</title>
        <authorList>
            <person name="Hensen N."/>
            <person name="Bonometti L."/>
            <person name="Westerberg I."/>
            <person name="Brannstrom I.O."/>
            <person name="Guillou S."/>
            <person name="Cros-Aarteil S."/>
            <person name="Calhoun S."/>
            <person name="Haridas S."/>
            <person name="Kuo A."/>
            <person name="Mondo S."/>
            <person name="Pangilinan J."/>
            <person name="Riley R."/>
            <person name="LaButti K."/>
            <person name="Andreopoulos B."/>
            <person name="Lipzen A."/>
            <person name="Chen C."/>
            <person name="Yan M."/>
            <person name="Daum C."/>
            <person name="Ng V."/>
            <person name="Clum A."/>
            <person name="Steindorff A."/>
            <person name="Ohm R.A."/>
            <person name="Martin F."/>
            <person name="Silar P."/>
            <person name="Natvig D.O."/>
            <person name="Lalanne C."/>
            <person name="Gautier V."/>
            <person name="Ament-Velasquez S.L."/>
            <person name="Kruys A."/>
            <person name="Hutchinson M.I."/>
            <person name="Powell A.J."/>
            <person name="Barry K."/>
            <person name="Miller A.N."/>
            <person name="Grigoriev I.V."/>
            <person name="Debuchy R."/>
            <person name="Gladieux P."/>
            <person name="Hiltunen Thoren M."/>
            <person name="Johannesson H."/>
        </authorList>
    </citation>
    <scope>NUCLEOTIDE SEQUENCE [LARGE SCALE GENOMIC DNA]</scope>
    <source>
        <strain evidence="5">CBS 284.82</strain>
    </source>
</reference>
<feature type="domain" description="RING-type" evidence="3">
    <location>
        <begin position="115"/>
        <end position="155"/>
    </location>
</feature>
<evidence type="ECO:0000256" key="1">
    <source>
        <dbReference type="PROSITE-ProRule" id="PRU00175"/>
    </source>
</evidence>
<dbReference type="GO" id="GO:0008270">
    <property type="term" value="F:zinc ion binding"/>
    <property type="evidence" value="ECO:0007669"/>
    <property type="project" value="UniProtKB-KW"/>
</dbReference>
<keyword evidence="1" id="KW-0862">Zinc</keyword>
<dbReference type="SMART" id="SM00184">
    <property type="entry name" value="RING"/>
    <property type="match status" value="1"/>
</dbReference>
<keyword evidence="5" id="KW-1185">Reference proteome</keyword>
<dbReference type="GO" id="GO:0061630">
    <property type="term" value="F:ubiquitin protein ligase activity"/>
    <property type="evidence" value="ECO:0007669"/>
    <property type="project" value="TreeGrafter"/>
</dbReference>
<dbReference type="InterPro" id="IPR013083">
    <property type="entry name" value="Znf_RING/FYVE/PHD"/>
</dbReference>
<feature type="signal peptide" evidence="2">
    <location>
        <begin position="1"/>
        <end position="27"/>
    </location>
</feature>
<evidence type="ECO:0000313" key="4">
    <source>
        <dbReference type="EMBL" id="KAK4041430.1"/>
    </source>
</evidence>
<dbReference type="InterPro" id="IPR001841">
    <property type="entry name" value="Znf_RING"/>
</dbReference>
<dbReference type="Gene3D" id="3.30.40.10">
    <property type="entry name" value="Zinc/RING finger domain, C3HC4 (zinc finger)"/>
    <property type="match status" value="1"/>
</dbReference>
<gene>
    <name evidence="4" type="ORF">C8A01DRAFT_34513</name>
</gene>
<dbReference type="EMBL" id="MU854357">
    <property type="protein sequence ID" value="KAK4041430.1"/>
    <property type="molecule type" value="Genomic_DNA"/>
</dbReference>
<evidence type="ECO:0000313" key="5">
    <source>
        <dbReference type="Proteomes" id="UP001303115"/>
    </source>
</evidence>
<dbReference type="AlphaFoldDB" id="A0AAN6PK42"/>
<evidence type="ECO:0000259" key="3">
    <source>
        <dbReference type="PROSITE" id="PS50089"/>
    </source>
</evidence>
<protein>
    <recommendedName>
        <fullName evidence="3">RING-type domain-containing protein</fullName>
    </recommendedName>
</protein>
<dbReference type="GO" id="GO:0006511">
    <property type="term" value="P:ubiquitin-dependent protein catabolic process"/>
    <property type="evidence" value="ECO:0007669"/>
    <property type="project" value="TreeGrafter"/>
</dbReference>
<dbReference type="SUPFAM" id="SSF57850">
    <property type="entry name" value="RING/U-box"/>
    <property type="match status" value="1"/>
</dbReference>
<dbReference type="PANTHER" id="PTHR22765">
    <property type="entry name" value="RING FINGER AND PROTEASE ASSOCIATED DOMAIN-CONTAINING"/>
    <property type="match status" value="1"/>
</dbReference>
<sequence length="156" mass="17717">MALSSNLASSLIPFAFFLLTLLVLAWAFRSRPEVVQVVDEIFVGDYHPQWCFSVSQRARYRVLVRSLPVLQYDPGMALPPQPRWPGWKFALPVGVSPPPASNPAHRDANPESSQCVICTEDFVVGDNIRRLPCCHFFHLPCIDPWLLEWSPTCPLW</sequence>
<organism evidence="4 5">
    <name type="scientific">Parachaetomium inaequale</name>
    <dbReference type="NCBI Taxonomy" id="2588326"/>
    <lineage>
        <taxon>Eukaryota</taxon>
        <taxon>Fungi</taxon>
        <taxon>Dikarya</taxon>
        <taxon>Ascomycota</taxon>
        <taxon>Pezizomycotina</taxon>
        <taxon>Sordariomycetes</taxon>
        <taxon>Sordariomycetidae</taxon>
        <taxon>Sordariales</taxon>
        <taxon>Chaetomiaceae</taxon>
        <taxon>Parachaetomium</taxon>
    </lineage>
</organism>
<keyword evidence="1" id="KW-0863">Zinc-finger</keyword>